<evidence type="ECO:0000313" key="2">
    <source>
        <dbReference type="EMBL" id="CAJ0967097.1"/>
    </source>
</evidence>
<dbReference type="PANTHER" id="PTHR23295:SF5">
    <property type="entry name" value="SI:CH211-216L23.2"/>
    <property type="match status" value="1"/>
</dbReference>
<sequence>MQFVHSHHQYFLEPAMEDGGQREWLGGQRRADQYVVLGESHKGSAAETRRWHKLKSFFETIENDLFLDQRSPAMSDLEQASPLSRSSQQQQQQKRRPQKGHQDVAGKGRSGSLHSKEYSTASGKRDKLMTDADHPQPGPRKGKKASKGTLARWITDAISLSYSSSGVPVPGNLNVINFCEAPGGSRKPSWIPRLLDINPYKPSQKASFSEQYSRDLEEQNSIEELFGKKHNFTSGTEEYCERYQYSQDTKQYNSDDRREKLYLKFYQQIQDEYHKERPSDCVIVAISKDQMEYATAIGHRLQDHGLVVEMIYLTSESGLTRALQEVKNDGSPFCILVEQSNVALSSCTAIILHDSIKSFEEADITEKGNGRYDSHSSTKTHLQDKPPPLLPTPARNPYAAQPKPSLLGIRPAGAGLLPTPVHRNMPMEDALALIVKAFGKIFGEREQQERNEISHKAADLADDYLERELYQSYNVPLDIRHLLFLLSDGKYLYAEELSAISNYLKTRITELEGFEEADTTEKGNVTYDSHSSTKTLLEKPPPLLPTPARNPYGAQPKPSLLGDRPLGAGLLPTPGFNKMDHTDDGVGAMYESSIQAVSAVDAMAKPPPLLPTPGRTPLMSIMKPSLLHDRPSAGLLPTPGMSAPKGKPPHLSWQCPLKDHRFLAFHLIHQQNVHCLGKSLVSSQPHAIWIFIPSFVGHKKSI</sequence>
<dbReference type="SUPFAM" id="SSF52954">
    <property type="entry name" value="Class II aaRS ABD-related"/>
    <property type="match status" value="2"/>
</dbReference>
<evidence type="ECO:0000256" key="1">
    <source>
        <dbReference type="SAM" id="MobiDB-lite"/>
    </source>
</evidence>
<name>A0ABN9MJY9_9NEOB</name>
<protein>
    <recommendedName>
        <fullName evidence="4">Nuclear receptor coactivator 5</fullName>
    </recommendedName>
</protein>
<feature type="region of interest" description="Disordered" evidence="1">
    <location>
        <begin position="519"/>
        <end position="543"/>
    </location>
</feature>
<feature type="non-terminal residue" evidence="2">
    <location>
        <position position="702"/>
    </location>
</feature>
<dbReference type="PANTHER" id="PTHR23295">
    <property type="entry name" value="NUCLEAR RECEPTOR COACTIVATOR 5-RELATED"/>
    <property type="match status" value="1"/>
</dbReference>
<reference evidence="2" key="1">
    <citation type="submission" date="2023-07" db="EMBL/GenBank/DDBJ databases">
        <authorList>
            <person name="Stuckert A."/>
        </authorList>
    </citation>
    <scope>NUCLEOTIDE SEQUENCE</scope>
</reference>
<organism evidence="2 3">
    <name type="scientific">Ranitomeya imitator</name>
    <name type="common">mimic poison frog</name>
    <dbReference type="NCBI Taxonomy" id="111125"/>
    <lineage>
        <taxon>Eukaryota</taxon>
        <taxon>Metazoa</taxon>
        <taxon>Chordata</taxon>
        <taxon>Craniata</taxon>
        <taxon>Vertebrata</taxon>
        <taxon>Euteleostomi</taxon>
        <taxon>Amphibia</taxon>
        <taxon>Batrachia</taxon>
        <taxon>Anura</taxon>
        <taxon>Neobatrachia</taxon>
        <taxon>Hyloidea</taxon>
        <taxon>Dendrobatidae</taxon>
        <taxon>Dendrobatinae</taxon>
        <taxon>Ranitomeya</taxon>
    </lineage>
</organism>
<feature type="compositionally biased region" description="Polar residues" evidence="1">
    <location>
        <begin position="522"/>
        <end position="532"/>
    </location>
</feature>
<dbReference type="InterPro" id="IPR036621">
    <property type="entry name" value="Anticodon-bd_dom_sf"/>
</dbReference>
<evidence type="ECO:0000313" key="3">
    <source>
        <dbReference type="Proteomes" id="UP001176940"/>
    </source>
</evidence>
<dbReference type="InterPro" id="IPR052600">
    <property type="entry name" value="Nuc_rcpt_coact/corep"/>
</dbReference>
<gene>
    <name evidence="2" type="ORF">RIMI_LOCUS21943471</name>
</gene>
<feature type="region of interest" description="Disordered" evidence="1">
    <location>
        <begin position="367"/>
        <end position="392"/>
    </location>
</feature>
<feature type="region of interest" description="Disordered" evidence="1">
    <location>
        <begin position="76"/>
        <end position="148"/>
    </location>
</feature>
<feature type="compositionally biased region" description="Basic and acidic residues" evidence="1">
    <location>
        <begin position="367"/>
        <end position="384"/>
    </location>
</feature>
<keyword evidence="3" id="KW-1185">Reference proteome</keyword>
<proteinExistence type="predicted"/>
<dbReference type="EMBL" id="CAUEEQ010078036">
    <property type="protein sequence ID" value="CAJ0967097.1"/>
    <property type="molecule type" value="Genomic_DNA"/>
</dbReference>
<accession>A0ABN9MJY9</accession>
<comment type="caution">
    <text evidence="2">The sequence shown here is derived from an EMBL/GenBank/DDBJ whole genome shotgun (WGS) entry which is preliminary data.</text>
</comment>
<dbReference type="Proteomes" id="UP001176940">
    <property type="component" value="Unassembled WGS sequence"/>
</dbReference>
<dbReference type="Gene3D" id="3.40.50.800">
    <property type="entry name" value="Anticodon-binding domain"/>
    <property type="match status" value="1"/>
</dbReference>
<evidence type="ECO:0008006" key="4">
    <source>
        <dbReference type="Google" id="ProtNLM"/>
    </source>
</evidence>
<feature type="compositionally biased region" description="Basic and acidic residues" evidence="1">
    <location>
        <begin position="123"/>
        <end position="134"/>
    </location>
</feature>